<dbReference type="GO" id="GO:0004252">
    <property type="term" value="F:serine-type endopeptidase activity"/>
    <property type="evidence" value="ECO:0007669"/>
    <property type="project" value="InterPro"/>
</dbReference>
<organism evidence="10 11">
    <name type="scientific">Seleniivibrio woodruffii</name>
    <dbReference type="NCBI Taxonomy" id="1078050"/>
    <lineage>
        <taxon>Bacteria</taxon>
        <taxon>Pseudomonadati</taxon>
        <taxon>Deferribacterota</taxon>
        <taxon>Deferribacteres</taxon>
        <taxon>Deferribacterales</taxon>
        <taxon>Geovibrionaceae</taxon>
        <taxon>Seleniivibrio</taxon>
    </lineage>
</organism>
<evidence type="ECO:0000256" key="6">
    <source>
        <dbReference type="PIRSR" id="PIRSR600223-1"/>
    </source>
</evidence>
<dbReference type="PRINTS" id="PR00727">
    <property type="entry name" value="LEADERPTASE"/>
</dbReference>
<dbReference type="EC" id="3.4.21.89" evidence="3 7"/>
<evidence type="ECO:0000256" key="7">
    <source>
        <dbReference type="RuleBase" id="RU362042"/>
    </source>
</evidence>
<dbReference type="InterPro" id="IPR000223">
    <property type="entry name" value="Pept_S26A_signal_pept_1"/>
</dbReference>
<dbReference type="InterPro" id="IPR019758">
    <property type="entry name" value="Pept_S26A_signal_pept_1_CS"/>
</dbReference>
<comment type="catalytic activity">
    <reaction evidence="1 7">
        <text>Cleavage of hydrophobic, N-terminal signal or leader sequences from secreted and periplasmic proteins.</text>
        <dbReference type="EC" id="3.4.21.89"/>
    </reaction>
</comment>
<feature type="active site" evidence="6">
    <location>
        <position position="57"/>
    </location>
</feature>
<feature type="domain" description="Peptidase S26" evidence="9">
    <location>
        <begin position="30"/>
        <end position="190"/>
    </location>
</feature>
<evidence type="ECO:0000313" key="10">
    <source>
        <dbReference type="EMBL" id="TCK62407.1"/>
    </source>
</evidence>
<keyword evidence="7" id="KW-0645">Protease</keyword>
<proteinExistence type="inferred from homology"/>
<feature type="active site" evidence="6">
    <location>
        <position position="100"/>
    </location>
</feature>
<dbReference type="PROSITE" id="PS00760">
    <property type="entry name" value="SPASE_I_2"/>
    <property type="match status" value="1"/>
</dbReference>
<dbReference type="InterPro" id="IPR019757">
    <property type="entry name" value="Pept_S26A_signal_pept_1_Lys-AS"/>
</dbReference>
<evidence type="ECO:0000256" key="2">
    <source>
        <dbReference type="ARBA" id="ARBA00009370"/>
    </source>
</evidence>
<evidence type="ECO:0000256" key="5">
    <source>
        <dbReference type="ARBA" id="ARBA00022801"/>
    </source>
</evidence>
<evidence type="ECO:0000256" key="8">
    <source>
        <dbReference type="SAM" id="MobiDB-lite"/>
    </source>
</evidence>
<dbReference type="NCBIfam" id="TIGR02227">
    <property type="entry name" value="sigpep_I_bact"/>
    <property type="match status" value="1"/>
</dbReference>
<comment type="subcellular location">
    <subcellularLocation>
        <location evidence="7">Membrane</location>
        <topology evidence="7">Single-pass type II membrane protein</topology>
    </subcellularLocation>
</comment>
<comment type="similarity">
    <text evidence="2 7">Belongs to the peptidase S26 family.</text>
</comment>
<keyword evidence="7" id="KW-0472">Membrane</keyword>
<gene>
    <name evidence="10" type="ORF">C8D98_0933</name>
</gene>
<evidence type="ECO:0000313" key="11">
    <source>
        <dbReference type="Proteomes" id="UP000294614"/>
    </source>
</evidence>
<dbReference type="PROSITE" id="PS00761">
    <property type="entry name" value="SPASE_I_3"/>
    <property type="match status" value="1"/>
</dbReference>
<evidence type="ECO:0000256" key="4">
    <source>
        <dbReference type="ARBA" id="ARBA00019232"/>
    </source>
</evidence>
<feature type="region of interest" description="Disordered" evidence="8">
    <location>
        <begin position="1"/>
        <end position="21"/>
    </location>
</feature>
<dbReference type="Proteomes" id="UP000294614">
    <property type="component" value="Unassembled WGS sequence"/>
</dbReference>
<dbReference type="InterPro" id="IPR036286">
    <property type="entry name" value="LexA/Signal_pep-like_sf"/>
</dbReference>
<dbReference type="PANTHER" id="PTHR43390">
    <property type="entry name" value="SIGNAL PEPTIDASE I"/>
    <property type="match status" value="1"/>
</dbReference>
<name>A0A4R1KE64_9BACT</name>
<dbReference type="GO" id="GO:0009003">
    <property type="term" value="F:signal peptidase activity"/>
    <property type="evidence" value="ECO:0007669"/>
    <property type="project" value="UniProtKB-EC"/>
</dbReference>
<keyword evidence="11" id="KW-1185">Reference proteome</keyword>
<keyword evidence="7" id="KW-1133">Transmembrane helix</keyword>
<dbReference type="AlphaFoldDB" id="A0A4R1KE64"/>
<dbReference type="GO" id="GO:0006465">
    <property type="term" value="P:signal peptide processing"/>
    <property type="evidence" value="ECO:0007669"/>
    <property type="project" value="InterPro"/>
</dbReference>
<dbReference type="CDD" id="cd06530">
    <property type="entry name" value="S26_SPase_I"/>
    <property type="match status" value="1"/>
</dbReference>
<keyword evidence="7" id="KW-0812">Transmembrane</keyword>
<dbReference type="InterPro" id="IPR019533">
    <property type="entry name" value="Peptidase_S26"/>
</dbReference>
<evidence type="ECO:0000256" key="3">
    <source>
        <dbReference type="ARBA" id="ARBA00013208"/>
    </source>
</evidence>
<feature type="transmembrane region" description="Helical" evidence="7">
    <location>
        <begin position="29"/>
        <end position="48"/>
    </location>
</feature>
<evidence type="ECO:0000256" key="1">
    <source>
        <dbReference type="ARBA" id="ARBA00000677"/>
    </source>
</evidence>
<dbReference type="SUPFAM" id="SSF51306">
    <property type="entry name" value="LexA/Signal peptidase"/>
    <property type="match status" value="1"/>
</dbReference>
<reference evidence="10 11" key="1">
    <citation type="submission" date="2019-03" db="EMBL/GenBank/DDBJ databases">
        <title>Genomic Encyclopedia of Type Strains, Phase IV (KMG-IV): sequencing the most valuable type-strain genomes for metagenomic binning, comparative biology and taxonomic classification.</title>
        <authorList>
            <person name="Goeker M."/>
        </authorList>
    </citation>
    <scope>NUCLEOTIDE SEQUENCE [LARGE SCALE GENOMIC DNA]</scope>
    <source>
        <strain evidence="10 11">DSM 24984</strain>
    </source>
</reference>
<dbReference type="Gene3D" id="2.10.109.10">
    <property type="entry name" value="Umud Fragment, subunit A"/>
    <property type="match status" value="1"/>
</dbReference>
<dbReference type="GO" id="GO:0016020">
    <property type="term" value="C:membrane"/>
    <property type="evidence" value="ECO:0007669"/>
    <property type="project" value="UniProtKB-SubCell"/>
</dbReference>
<dbReference type="OrthoDB" id="9815782at2"/>
<accession>A0A4R1KE64</accession>
<dbReference type="RefSeq" id="WP_132872439.1">
    <property type="nucleotide sequence ID" value="NZ_JAJUHT010000004.1"/>
</dbReference>
<evidence type="ECO:0000259" key="9">
    <source>
        <dbReference type="Pfam" id="PF10502"/>
    </source>
</evidence>
<dbReference type="EMBL" id="SMGG01000003">
    <property type="protein sequence ID" value="TCK62407.1"/>
    <property type="molecule type" value="Genomic_DNA"/>
</dbReference>
<dbReference type="Pfam" id="PF10502">
    <property type="entry name" value="Peptidase_S26"/>
    <property type="match status" value="1"/>
</dbReference>
<keyword evidence="5 7" id="KW-0378">Hydrolase</keyword>
<sequence>MSKRDIKGSKEKPEETEELKTAQAKKDTFFDSLVVAVVIAMLIKGLLLQTYQIPSESMVGTLLKGDYILLNRLAYIFSEPERNDVVVFEYPLEPSKDFIKRVIGTPGDKIELKDKVLYVNGQAQPEPFKQLNGMIPLPADISPKDSFTQITVPEGYYFMMGDNRDNSYDSRFWGFVDEDAIKGKAVLIYWSLETPAYDSAWAKFPLSMFRFLNPAYDRFERFFKPIR</sequence>
<protein>
    <recommendedName>
        <fullName evidence="4 7">Signal peptidase I</fullName>
        <ecNumber evidence="3 7">3.4.21.89</ecNumber>
    </recommendedName>
</protein>
<dbReference type="PANTHER" id="PTHR43390:SF1">
    <property type="entry name" value="CHLOROPLAST PROCESSING PEPTIDASE"/>
    <property type="match status" value="1"/>
</dbReference>
<comment type="caution">
    <text evidence="10">The sequence shown here is derived from an EMBL/GenBank/DDBJ whole genome shotgun (WGS) entry which is preliminary data.</text>
</comment>